<dbReference type="CDD" id="cd17535">
    <property type="entry name" value="REC_NarL-like"/>
    <property type="match status" value="1"/>
</dbReference>
<dbReference type="InterPro" id="IPR000792">
    <property type="entry name" value="Tscrpt_reg_LuxR_C"/>
</dbReference>
<dbReference type="PROSITE" id="PS50043">
    <property type="entry name" value="HTH_LUXR_2"/>
    <property type="match status" value="1"/>
</dbReference>
<dbReference type="InterPro" id="IPR016032">
    <property type="entry name" value="Sig_transdc_resp-reg_C-effctor"/>
</dbReference>
<dbReference type="PROSITE" id="PS50110">
    <property type="entry name" value="RESPONSE_REGULATORY"/>
    <property type="match status" value="1"/>
</dbReference>
<feature type="domain" description="Response regulatory" evidence="5">
    <location>
        <begin position="5"/>
        <end position="122"/>
    </location>
</feature>
<dbReference type="Pfam" id="PF00072">
    <property type="entry name" value="Response_reg"/>
    <property type="match status" value="1"/>
</dbReference>
<name>A0A437JD57_9SPHN</name>
<keyword evidence="1 3" id="KW-0597">Phosphoprotein</keyword>
<dbReference type="InterPro" id="IPR058245">
    <property type="entry name" value="NreC/VraR/RcsB-like_REC"/>
</dbReference>
<dbReference type="GO" id="GO:0000160">
    <property type="term" value="P:phosphorelay signal transduction system"/>
    <property type="evidence" value="ECO:0007669"/>
    <property type="project" value="InterPro"/>
</dbReference>
<evidence type="ECO:0000259" key="5">
    <source>
        <dbReference type="PROSITE" id="PS50110"/>
    </source>
</evidence>
<dbReference type="Pfam" id="PF00196">
    <property type="entry name" value="GerE"/>
    <property type="match status" value="1"/>
</dbReference>
<feature type="modified residue" description="4-aspartylphosphate" evidence="3">
    <location>
        <position position="57"/>
    </location>
</feature>
<dbReference type="PRINTS" id="PR00038">
    <property type="entry name" value="HTHLUXR"/>
</dbReference>
<proteinExistence type="predicted"/>
<organism evidence="6 7">
    <name type="scientific">Sphingobium algorifonticola</name>
    <dbReference type="NCBI Taxonomy" id="2008318"/>
    <lineage>
        <taxon>Bacteria</taxon>
        <taxon>Pseudomonadati</taxon>
        <taxon>Pseudomonadota</taxon>
        <taxon>Alphaproteobacteria</taxon>
        <taxon>Sphingomonadales</taxon>
        <taxon>Sphingomonadaceae</taxon>
        <taxon>Sphingobium</taxon>
    </lineage>
</organism>
<dbReference type="SUPFAM" id="SSF46894">
    <property type="entry name" value="C-terminal effector domain of the bipartite response regulators"/>
    <property type="match status" value="1"/>
</dbReference>
<dbReference type="RefSeq" id="WP_127689366.1">
    <property type="nucleotide sequence ID" value="NZ_RZUL01000001.1"/>
</dbReference>
<dbReference type="Proteomes" id="UP000282977">
    <property type="component" value="Unassembled WGS sequence"/>
</dbReference>
<dbReference type="InterPro" id="IPR036388">
    <property type="entry name" value="WH-like_DNA-bd_sf"/>
</dbReference>
<dbReference type="GO" id="GO:0003677">
    <property type="term" value="F:DNA binding"/>
    <property type="evidence" value="ECO:0007669"/>
    <property type="project" value="UniProtKB-KW"/>
</dbReference>
<feature type="domain" description="HTH luxR-type" evidence="4">
    <location>
        <begin position="141"/>
        <end position="206"/>
    </location>
</feature>
<dbReference type="InterPro" id="IPR051015">
    <property type="entry name" value="EvgA-like"/>
</dbReference>
<keyword evidence="7" id="KW-1185">Reference proteome</keyword>
<dbReference type="PANTHER" id="PTHR45566">
    <property type="entry name" value="HTH-TYPE TRANSCRIPTIONAL REGULATOR YHJB-RELATED"/>
    <property type="match status" value="1"/>
</dbReference>
<dbReference type="SMART" id="SM00448">
    <property type="entry name" value="REC"/>
    <property type="match status" value="1"/>
</dbReference>
<evidence type="ECO:0000256" key="1">
    <source>
        <dbReference type="ARBA" id="ARBA00022553"/>
    </source>
</evidence>
<dbReference type="SMART" id="SM00421">
    <property type="entry name" value="HTH_LUXR"/>
    <property type="match status" value="1"/>
</dbReference>
<dbReference type="InterPro" id="IPR001789">
    <property type="entry name" value="Sig_transdc_resp-reg_receiver"/>
</dbReference>
<dbReference type="CDD" id="cd06170">
    <property type="entry name" value="LuxR_C_like"/>
    <property type="match status" value="1"/>
</dbReference>
<accession>A0A437JD57</accession>
<dbReference type="GO" id="GO:0006355">
    <property type="term" value="P:regulation of DNA-templated transcription"/>
    <property type="evidence" value="ECO:0007669"/>
    <property type="project" value="InterPro"/>
</dbReference>
<dbReference type="SUPFAM" id="SSF52172">
    <property type="entry name" value="CheY-like"/>
    <property type="match status" value="1"/>
</dbReference>
<evidence type="ECO:0000256" key="2">
    <source>
        <dbReference type="ARBA" id="ARBA00023125"/>
    </source>
</evidence>
<gene>
    <name evidence="6" type="ORF">ENE74_04320</name>
</gene>
<dbReference type="AlphaFoldDB" id="A0A437JD57"/>
<evidence type="ECO:0000256" key="3">
    <source>
        <dbReference type="PROSITE-ProRule" id="PRU00169"/>
    </source>
</evidence>
<dbReference type="OrthoDB" id="9814495at2"/>
<dbReference type="PANTHER" id="PTHR45566:SF1">
    <property type="entry name" value="HTH-TYPE TRANSCRIPTIONAL REGULATOR YHJB-RELATED"/>
    <property type="match status" value="1"/>
</dbReference>
<sequence>MQEGRILLADDHPLIREGLQMAIRIRHPQYMVDAADSIAAAEDLARRRKPYKLLVLDYRMSDCNGFNGLFRMQHALHDTPIALLSAYTQPPIIATARALGAAGFLSKSQPLDELVRNVDLLLAGQKVFPDVIEVPSDIADLNARLQSLSPAQARVLSALASGHLNKQIAADLDLTEATVKAHLTSIFRKLGVTNRLQAMLAIRPVLDPFAES</sequence>
<evidence type="ECO:0000313" key="6">
    <source>
        <dbReference type="EMBL" id="RVT43827.1"/>
    </source>
</evidence>
<comment type="caution">
    <text evidence="6">The sequence shown here is derived from an EMBL/GenBank/DDBJ whole genome shotgun (WGS) entry which is preliminary data.</text>
</comment>
<evidence type="ECO:0000259" key="4">
    <source>
        <dbReference type="PROSITE" id="PS50043"/>
    </source>
</evidence>
<dbReference type="InterPro" id="IPR011006">
    <property type="entry name" value="CheY-like_superfamily"/>
</dbReference>
<dbReference type="Gene3D" id="3.40.50.2300">
    <property type="match status" value="1"/>
</dbReference>
<evidence type="ECO:0000313" key="7">
    <source>
        <dbReference type="Proteomes" id="UP000282977"/>
    </source>
</evidence>
<keyword evidence="2" id="KW-0238">DNA-binding</keyword>
<dbReference type="PROSITE" id="PS00622">
    <property type="entry name" value="HTH_LUXR_1"/>
    <property type="match status" value="1"/>
</dbReference>
<protein>
    <submittedName>
        <fullName evidence="6">Response regulator transcription factor</fullName>
    </submittedName>
</protein>
<dbReference type="EMBL" id="RZUL01000001">
    <property type="protein sequence ID" value="RVT43827.1"/>
    <property type="molecule type" value="Genomic_DNA"/>
</dbReference>
<dbReference type="Gene3D" id="1.10.10.10">
    <property type="entry name" value="Winged helix-like DNA-binding domain superfamily/Winged helix DNA-binding domain"/>
    <property type="match status" value="1"/>
</dbReference>
<reference evidence="6 7" key="1">
    <citation type="submission" date="2019-01" db="EMBL/GenBank/DDBJ databases">
        <authorList>
            <person name="Chen W.-M."/>
        </authorList>
    </citation>
    <scope>NUCLEOTIDE SEQUENCE [LARGE SCALE GENOMIC DNA]</scope>
    <source>
        <strain evidence="6 7">TLA-22</strain>
    </source>
</reference>